<keyword evidence="4" id="KW-1185">Reference proteome</keyword>
<dbReference type="EMBL" id="MKIM01000028">
    <property type="protein sequence ID" value="OLP43333.1"/>
    <property type="molecule type" value="Genomic_DNA"/>
</dbReference>
<dbReference type="Gene3D" id="3.40.710.10">
    <property type="entry name" value="DD-peptidase/beta-lactamase superfamily"/>
    <property type="match status" value="1"/>
</dbReference>
<keyword evidence="3" id="KW-0378">Hydrolase</keyword>
<gene>
    <name evidence="3" type="ORF">BJF95_20795</name>
</gene>
<protein>
    <submittedName>
        <fullName evidence="3">6-aminohexanoate hydrolase</fullName>
    </submittedName>
</protein>
<feature type="signal peptide" evidence="1">
    <location>
        <begin position="1"/>
        <end position="22"/>
    </location>
</feature>
<dbReference type="SUPFAM" id="SSF56601">
    <property type="entry name" value="beta-lactamase/transpeptidase-like"/>
    <property type="match status" value="1"/>
</dbReference>
<dbReference type="Pfam" id="PF00144">
    <property type="entry name" value="Beta-lactamase"/>
    <property type="match status" value="1"/>
</dbReference>
<feature type="chain" id="PRO_5012322092" evidence="1">
    <location>
        <begin position="23"/>
        <end position="403"/>
    </location>
</feature>
<evidence type="ECO:0000313" key="3">
    <source>
        <dbReference type="EMBL" id="OLP43333.1"/>
    </source>
</evidence>
<sequence>MTLKIHGSVLLALAISTSVVHAEESKWLSPTMVNARAGMMEPSLNFLTFQNLDHMFATRTVEAGKTAAPLPRAIGPIGDKFTFDGKDESLNGFLESTATNALLVIKDGKIVQEIYRNGSHDTTRFMSFSMAKSLLATMVGIAVSEGKIKSVNDKVEDYLPAWKGTAYAGVSILDLLRMRSGIDWQEVYKFGSDTQLTEVHNNSLVGYKYRWCDYARDKAKTLNPPGKVFNYSTLDTSVLGCVLEAAVGQKGANYMSEKIWKPAGMEASAYYLLDGPEDVGREFYGAGYNATLRDYGRFGLMMLNDGKANGHQVVPKDWVALSTRAPEDSSLVDPDEGVGYAYQWWTIHNSSAYSAIGLFNQFTYVDPKSHTVIVKLDAPANPLGFEKENLAFFKKISETLAAK</sequence>
<keyword evidence="1" id="KW-0732">Signal</keyword>
<dbReference type="InterPro" id="IPR012338">
    <property type="entry name" value="Beta-lactam/transpept-like"/>
</dbReference>
<dbReference type="Proteomes" id="UP000186894">
    <property type="component" value="Unassembled WGS sequence"/>
</dbReference>
<evidence type="ECO:0000259" key="2">
    <source>
        <dbReference type="Pfam" id="PF00144"/>
    </source>
</evidence>
<reference evidence="3 4" key="1">
    <citation type="submission" date="2016-09" db="EMBL/GenBank/DDBJ databases">
        <title>Rhizobium oryziradicis sp. nov., isolated from the root of rice.</title>
        <authorList>
            <person name="Zhao J."/>
            <person name="Zhang X."/>
        </authorList>
    </citation>
    <scope>NUCLEOTIDE SEQUENCE [LARGE SCALE GENOMIC DNA]</scope>
    <source>
        <strain evidence="3 4">N19</strain>
    </source>
</reference>
<proteinExistence type="predicted"/>
<dbReference type="InterPro" id="IPR001466">
    <property type="entry name" value="Beta-lactam-related"/>
</dbReference>
<dbReference type="STRING" id="1867956.BJF95_20795"/>
<name>A0A1Q8ZN64_9HYPH</name>
<dbReference type="AlphaFoldDB" id="A0A1Q8ZN64"/>
<dbReference type="GO" id="GO:0016787">
    <property type="term" value="F:hydrolase activity"/>
    <property type="evidence" value="ECO:0007669"/>
    <property type="project" value="UniProtKB-KW"/>
</dbReference>
<dbReference type="RefSeq" id="WP_075640654.1">
    <property type="nucleotide sequence ID" value="NZ_MKIM01000028.1"/>
</dbReference>
<dbReference type="PANTHER" id="PTHR43283:SF14">
    <property type="entry name" value="BLL8153 PROTEIN"/>
    <property type="match status" value="1"/>
</dbReference>
<dbReference type="OrthoDB" id="9814204at2"/>
<dbReference type="InterPro" id="IPR050789">
    <property type="entry name" value="Diverse_Enzym_Activities"/>
</dbReference>
<dbReference type="PANTHER" id="PTHR43283">
    <property type="entry name" value="BETA-LACTAMASE-RELATED"/>
    <property type="match status" value="1"/>
</dbReference>
<evidence type="ECO:0000256" key="1">
    <source>
        <dbReference type="SAM" id="SignalP"/>
    </source>
</evidence>
<accession>A0A1Q8ZN64</accession>
<feature type="domain" description="Beta-lactamase-related" evidence="2">
    <location>
        <begin position="101"/>
        <end position="375"/>
    </location>
</feature>
<comment type="caution">
    <text evidence="3">The sequence shown here is derived from an EMBL/GenBank/DDBJ whole genome shotgun (WGS) entry which is preliminary data.</text>
</comment>
<evidence type="ECO:0000313" key="4">
    <source>
        <dbReference type="Proteomes" id="UP000186894"/>
    </source>
</evidence>
<organism evidence="3 4">
    <name type="scientific">Rhizobium oryziradicis</name>
    <dbReference type="NCBI Taxonomy" id="1867956"/>
    <lineage>
        <taxon>Bacteria</taxon>
        <taxon>Pseudomonadati</taxon>
        <taxon>Pseudomonadota</taxon>
        <taxon>Alphaproteobacteria</taxon>
        <taxon>Hyphomicrobiales</taxon>
        <taxon>Rhizobiaceae</taxon>
        <taxon>Rhizobium/Agrobacterium group</taxon>
        <taxon>Rhizobium</taxon>
    </lineage>
</organism>